<dbReference type="InterPro" id="IPR011330">
    <property type="entry name" value="Glyco_hydro/deAcase_b/a-brl"/>
</dbReference>
<dbReference type="GO" id="GO:0003824">
    <property type="term" value="F:catalytic activity"/>
    <property type="evidence" value="ECO:0007669"/>
    <property type="project" value="InterPro"/>
</dbReference>
<dbReference type="AlphaFoldDB" id="A0A928VX82"/>
<dbReference type="CDD" id="cd10797">
    <property type="entry name" value="GH57N_APU_like_1"/>
    <property type="match status" value="1"/>
</dbReference>
<keyword evidence="2" id="KW-0119">Carbohydrate metabolism</keyword>
<keyword evidence="5" id="KW-1185">Reference proteome</keyword>
<evidence type="ECO:0000259" key="3">
    <source>
        <dbReference type="Pfam" id="PF03065"/>
    </source>
</evidence>
<proteinExistence type="inferred from homology"/>
<organism evidence="4 5">
    <name type="scientific">Zarconia navalis LEGE 11467</name>
    <dbReference type="NCBI Taxonomy" id="1828826"/>
    <lineage>
        <taxon>Bacteria</taxon>
        <taxon>Bacillati</taxon>
        <taxon>Cyanobacteriota</taxon>
        <taxon>Cyanophyceae</taxon>
        <taxon>Oscillatoriophycideae</taxon>
        <taxon>Oscillatoriales</taxon>
        <taxon>Oscillatoriales incertae sedis</taxon>
        <taxon>Zarconia</taxon>
        <taxon>Zarconia navalis</taxon>
    </lineage>
</organism>
<protein>
    <submittedName>
        <fullName evidence="4">DUF3536 domain-containing protein</fullName>
    </submittedName>
</protein>
<dbReference type="Proteomes" id="UP000621799">
    <property type="component" value="Unassembled WGS sequence"/>
</dbReference>
<dbReference type="InterPro" id="IPR021923">
    <property type="entry name" value="DUF3536"/>
</dbReference>
<dbReference type="InterPro" id="IPR004300">
    <property type="entry name" value="Glyco_hydro_57_N"/>
</dbReference>
<evidence type="ECO:0000256" key="1">
    <source>
        <dbReference type="ARBA" id="ARBA00006821"/>
    </source>
</evidence>
<dbReference type="SUPFAM" id="SSF88713">
    <property type="entry name" value="Glycoside hydrolase/deacetylase"/>
    <property type="match status" value="1"/>
</dbReference>
<gene>
    <name evidence="4" type="ORF">IQ235_03880</name>
</gene>
<dbReference type="PANTHER" id="PTHR36306">
    <property type="entry name" value="ALPHA-AMYLASE-RELATED-RELATED"/>
    <property type="match status" value="1"/>
</dbReference>
<name>A0A928VX82_9CYAN</name>
<dbReference type="Pfam" id="PF03065">
    <property type="entry name" value="Glyco_hydro_57"/>
    <property type="match status" value="1"/>
</dbReference>
<reference evidence="4" key="1">
    <citation type="submission" date="2020-10" db="EMBL/GenBank/DDBJ databases">
        <authorList>
            <person name="Castelo-Branco R."/>
            <person name="Eusebio N."/>
            <person name="Adriana R."/>
            <person name="Vieira A."/>
            <person name="Brugerolle De Fraissinette N."/>
            <person name="Rezende De Castro R."/>
            <person name="Schneider M.P."/>
            <person name="Vasconcelos V."/>
            <person name="Leao P.N."/>
        </authorList>
    </citation>
    <scope>NUCLEOTIDE SEQUENCE</scope>
    <source>
        <strain evidence="4">LEGE 11467</strain>
    </source>
</reference>
<dbReference type="PANTHER" id="PTHR36306:SF3">
    <property type="entry name" value="GLYCOSIDE HYDROLASE FAMILY 57"/>
    <property type="match status" value="1"/>
</dbReference>
<dbReference type="GO" id="GO:0005975">
    <property type="term" value="P:carbohydrate metabolic process"/>
    <property type="evidence" value="ECO:0007669"/>
    <property type="project" value="InterPro"/>
</dbReference>
<evidence type="ECO:0000313" key="5">
    <source>
        <dbReference type="Proteomes" id="UP000621799"/>
    </source>
</evidence>
<dbReference type="InterPro" id="IPR052046">
    <property type="entry name" value="GH57_Enzymes"/>
</dbReference>
<dbReference type="RefSeq" id="WP_264320188.1">
    <property type="nucleotide sequence ID" value="NZ_JADEXN010000042.1"/>
</dbReference>
<sequence>MTFLSQSPNRGQTVDFDLTDTVEPLKTASGVCVTIHGHFYQPPRENPYLDAIERQPGAAPFHNWNERIYHECYRPNAFARIFNDRGELVGITNNYEYLSFNIGPTLMTWLEAYDRQVYEKILEADRKSCERLAGHGNAIAQAYNHIILPLANERDKYTQIRWGIEDFRSRFGRDPEGMWLAEAAVDYPTLDALVSEGIKFIILAPSQVERARSIPTDDDPHPEWHQVGGGQIDPTRPYRCYLKSDPSAYIDIFFYDGPISRDMGFDDLLDSSQTFAGRLGLAVRGDNRPSQLISVATDGETFGHHKRGKEKCLAYSFLREFPQRGWTVTNYAHYLAFNPPTWECCLKPATAWSCAHGIERWRDDCGCGGGGGWHQKWRRPLRDSLNWLRDRLAEMYESQGSALLRDPWLARDEYIQVIRDRAPDNIDRFLERHQTHPLNELERVDALRFLEMQRHSLLMFTSCGWFFEELSRPEGVQILRYAARAIELAGEVTGIDLEPEFVGQIALAPSNVVEMFADGADVYRKRVKTSQISIEQVAAHYAISSLFTTYGDRGRVYCYDTHQIDYQLQRMGVLTLAVGQLQLTSTITCETVHLVFGVLHLGGLDFHCCIQPFSSRLAYTQLKQTLFATLQDASAARIVLAMNEHFDGESFTPQDLFAEERQRIVQLLNQETLGRLDRLYSQVYRENYSVLVAFHQNELPVPQELQVAAEIALGQRCLEAVRSLDRELEEAGDDSSWGQGHLSELEAIATEAHHLRCQLKVPEATEILERLILRSLWHLLHEEDSVRGAAQAECIERAISAAEDLQLQVCLDRPQELYFAWLHGQVGHWELLTEKMSSMQRESKPLPSPEMNWSAPQLLHLLQLGQSLKVDVSPWLG</sequence>
<dbReference type="Pfam" id="PF12055">
    <property type="entry name" value="DUF3536"/>
    <property type="match status" value="1"/>
</dbReference>
<dbReference type="EMBL" id="JADEXN010000042">
    <property type="protein sequence ID" value="MBE9039931.1"/>
    <property type="molecule type" value="Genomic_DNA"/>
</dbReference>
<comment type="similarity">
    <text evidence="1">Belongs to the glycosyl hydrolase 57 family.</text>
</comment>
<comment type="caution">
    <text evidence="4">The sequence shown here is derived from an EMBL/GenBank/DDBJ whole genome shotgun (WGS) entry which is preliminary data.</text>
</comment>
<evidence type="ECO:0000313" key="4">
    <source>
        <dbReference type="EMBL" id="MBE9039931.1"/>
    </source>
</evidence>
<evidence type="ECO:0000256" key="2">
    <source>
        <dbReference type="ARBA" id="ARBA00023277"/>
    </source>
</evidence>
<dbReference type="Gene3D" id="3.20.110.20">
    <property type="match status" value="1"/>
</dbReference>
<accession>A0A928VX82</accession>
<feature type="domain" description="Glycoside hydrolase family 57 N-terminal" evidence="3">
    <location>
        <begin position="101"/>
        <end position="323"/>
    </location>
</feature>